<protein>
    <recommendedName>
        <fullName evidence="1">HD-GYP domain-containing protein</fullName>
    </recommendedName>
</protein>
<feature type="domain" description="HD-GYP" evidence="1">
    <location>
        <begin position="171"/>
        <end position="365"/>
    </location>
</feature>
<proteinExistence type="predicted"/>
<dbReference type="InterPro" id="IPR037522">
    <property type="entry name" value="HD_GYP_dom"/>
</dbReference>
<dbReference type="PANTHER" id="PTHR43155:SF2">
    <property type="entry name" value="CYCLIC DI-GMP PHOSPHODIESTERASE PA4108"/>
    <property type="match status" value="1"/>
</dbReference>
<dbReference type="PROSITE" id="PS51832">
    <property type="entry name" value="HD_GYP"/>
    <property type="match status" value="1"/>
</dbReference>
<dbReference type="InterPro" id="IPR003607">
    <property type="entry name" value="HD/PDEase_dom"/>
</dbReference>
<name>A0A3B0RJ01_9ZZZZ</name>
<dbReference type="SUPFAM" id="SSF109604">
    <property type="entry name" value="HD-domain/PDEase-like"/>
    <property type="match status" value="1"/>
</dbReference>
<dbReference type="EMBL" id="UOED01000031">
    <property type="protein sequence ID" value="VAV88208.1"/>
    <property type="molecule type" value="Genomic_DNA"/>
</dbReference>
<dbReference type="Pfam" id="PF13487">
    <property type="entry name" value="HD_5"/>
    <property type="match status" value="1"/>
</dbReference>
<dbReference type="NCBIfam" id="TIGR00277">
    <property type="entry name" value="HDIG"/>
    <property type="match status" value="1"/>
</dbReference>
<evidence type="ECO:0000259" key="1">
    <source>
        <dbReference type="PROSITE" id="PS51832"/>
    </source>
</evidence>
<dbReference type="PANTHER" id="PTHR43155">
    <property type="entry name" value="CYCLIC DI-GMP PHOSPHODIESTERASE PA4108-RELATED"/>
    <property type="match status" value="1"/>
</dbReference>
<dbReference type="Gene3D" id="1.10.3210.10">
    <property type="entry name" value="Hypothetical protein af1432"/>
    <property type="match status" value="1"/>
</dbReference>
<gene>
    <name evidence="2" type="ORF">MNBD_ALPHA02-1706</name>
</gene>
<dbReference type="AlphaFoldDB" id="A0A3B0RJ01"/>
<accession>A0A3B0RJ01</accession>
<sequence length="365" mass="40971">MHSNQIVTIVHNNDKQNKSYIDLVKCHHDVELIDVKSLCAESFKKSLLLIIQVDLTNPIILRALKEKMSLAERENAPVLFLLNEFSRREVVQANILGATDYVAYPCPDSNFMEIMEDLINRTVETSWSKLSKTQEAALKVSLKVVEDTFNNAASGLKIAQDDVKNSCDMIIEATSKDGLTDWMNAIRQHHNYTYRHSMMVCGYLTSFGMILGVKNSDLQLMTVGGMMHDIGKSVTPLEILNKPAELTPEEWVIMRQHAAESGHILKRDNWDEMTIDMASHHHEKLDGTGYPDGLKGAEISDLARMTAIADMFSGLVDKRSYKPAMSAEQAISIMLDSEGHLDIPLVKAFQAVVLSDDEKIFAFQK</sequence>
<dbReference type="CDD" id="cd00077">
    <property type="entry name" value="HDc"/>
    <property type="match status" value="1"/>
</dbReference>
<evidence type="ECO:0000313" key="2">
    <source>
        <dbReference type="EMBL" id="VAV88208.1"/>
    </source>
</evidence>
<organism evidence="2">
    <name type="scientific">hydrothermal vent metagenome</name>
    <dbReference type="NCBI Taxonomy" id="652676"/>
    <lineage>
        <taxon>unclassified sequences</taxon>
        <taxon>metagenomes</taxon>
        <taxon>ecological metagenomes</taxon>
    </lineage>
</organism>
<dbReference type="InterPro" id="IPR006675">
    <property type="entry name" value="HDIG_dom"/>
</dbReference>
<reference evidence="2" key="1">
    <citation type="submission" date="2018-06" db="EMBL/GenBank/DDBJ databases">
        <authorList>
            <person name="Zhirakovskaya E."/>
        </authorList>
    </citation>
    <scope>NUCLEOTIDE SEQUENCE</scope>
</reference>